<evidence type="ECO:0000256" key="2">
    <source>
        <dbReference type="ARBA" id="ARBA00022603"/>
    </source>
</evidence>
<proteinExistence type="inferred from homology"/>
<comment type="function">
    <text evidence="4">Exhibits S-adenosyl-L-methionine-dependent methyltransferase activity.</text>
</comment>
<protein>
    <recommendedName>
        <fullName evidence="4">S-adenosyl-L-methionine-dependent methyltransferase</fullName>
        <ecNumber evidence="4">2.1.1.-</ecNumber>
    </recommendedName>
</protein>
<keyword evidence="2 4" id="KW-0489">Methyltransferase</keyword>
<reference evidence="5 6" key="1">
    <citation type="submission" date="2016-11" db="EMBL/GenBank/DDBJ databases">
        <authorList>
            <person name="Jaros S."/>
            <person name="Januszkiewicz K."/>
            <person name="Wedrychowicz H."/>
        </authorList>
    </citation>
    <scope>NUCLEOTIDE SEQUENCE [LARGE SCALE GENOMIC DNA]</scope>
    <source>
        <strain evidence="5 6">DSM 27406</strain>
    </source>
</reference>
<gene>
    <name evidence="5" type="ORF">SAMN05444266_101180</name>
</gene>
<evidence type="ECO:0000313" key="6">
    <source>
        <dbReference type="Proteomes" id="UP000184420"/>
    </source>
</evidence>
<dbReference type="PANTHER" id="PTHR43619:SF2">
    <property type="entry name" value="S-ADENOSYL-L-METHIONINE-DEPENDENT METHYLTRANSFERASES SUPERFAMILY PROTEIN"/>
    <property type="match status" value="1"/>
</dbReference>
<sequence>MSWKHGGRATIFMALSRAIESTAPVHKRLLYDPFAAAFLSPLFQKVIACCHYGPLRKITTTILQLRWPGAYTAAVARTRLIDDMIHDAVNNQGINQVIIINARLDTRAHRLKTSIPVQYVEVDLKESQLQKQEILFNVIPEQVTSIDYVPVDIHTQRLSSEMITHLQREYYKTLFLWEGVTSSLKAKEIDEFFEYVTRYPAGTQIILTYLHKAAVENPDNFRGFRAVSRTLGRKGEHFNFGVYPDTWASIFNARNMQVNYDGGASDYRRQYYKEAAKHMKGYEYFRVVRAALK</sequence>
<dbReference type="Gene3D" id="3.40.50.150">
    <property type="entry name" value="Vaccinia Virus protein VP39"/>
    <property type="match status" value="1"/>
</dbReference>
<evidence type="ECO:0000256" key="3">
    <source>
        <dbReference type="ARBA" id="ARBA00022679"/>
    </source>
</evidence>
<dbReference type="InterPro" id="IPR029063">
    <property type="entry name" value="SAM-dependent_MTases_sf"/>
</dbReference>
<keyword evidence="4" id="KW-0949">S-adenosyl-L-methionine</keyword>
<dbReference type="InterPro" id="IPR007213">
    <property type="entry name" value="Ppm1/Ppm2/Tcmp"/>
</dbReference>
<dbReference type="GO" id="GO:0008168">
    <property type="term" value="F:methyltransferase activity"/>
    <property type="evidence" value="ECO:0007669"/>
    <property type="project" value="UniProtKB-UniRule"/>
</dbReference>
<dbReference type="RefSeq" id="WP_073077100.1">
    <property type="nucleotide sequence ID" value="NZ_FRBL01000001.1"/>
</dbReference>
<evidence type="ECO:0000256" key="1">
    <source>
        <dbReference type="ARBA" id="ARBA00008138"/>
    </source>
</evidence>
<dbReference type="OrthoDB" id="9806164at2"/>
<organism evidence="5 6">
    <name type="scientific">Chitinophaga jiangningensis</name>
    <dbReference type="NCBI Taxonomy" id="1419482"/>
    <lineage>
        <taxon>Bacteria</taxon>
        <taxon>Pseudomonadati</taxon>
        <taxon>Bacteroidota</taxon>
        <taxon>Chitinophagia</taxon>
        <taxon>Chitinophagales</taxon>
        <taxon>Chitinophagaceae</taxon>
        <taxon>Chitinophaga</taxon>
    </lineage>
</organism>
<dbReference type="GO" id="GO:0032259">
    <property type="term" value="P:methylation"/>
    <property type="evidence" value="ECO:0007669"/>
    <property type="project" value="UniProtKB-KW"/>
</dbReference>
<dbReference type="Pfam" id="PF04072">
    <property type="entry name" value="LCM"/>
    <property type="match status" value="1"/>
</dbReference>
<dbReference type="STRING" id="1419482.SAMN05444266_101180"/>
<evidence type="ECO:0000313" key="5">
    <source>
        <dbReference type="EMBL" id="SHK80034.1"/>
    </source>
</evidence>
<keyword evidence="3 5" id="KW-0808">Transferase</keyword>
<dbReference type="NCBIfam" id="TIGR00027">
    <property type="entry name" value="mthyl_TIGR00027"/>
    <property type="match status" value="1"/>
</dbReference>
<dbReference type="EC" id="2.1.1.-" evidence="4"/>
<evidence type="ECO:0000256" key="4">
    <source>
        <dbReference type="RuleBase" id="RU362030"/>
    </source>
</evidence>
<dbReference type="AlphaFoldDB" id="A0A1M6VFA0"/>
<accession>A0A1M6VFA0</accession>
<name>A0A1M6VFA0_9BACT</name>
<dbReference type="EMBL" id="FRBL01000001">
    <property type="protein sequence ID" value="SHK80034.1"/>
    <property type="molecule type" value="Genomic_DNA"/>
</dbReference>
<dbReference type="SUPFAM" id="SSF53335">
    <property type="entry name" value="S-adenosyl-L-methionine-dependent methyltransferases"/>
    <property type="match status" value="1"/>
</dbReference>
<dbReference type="Proteomes" id="UP000184420">
    <property type="component" value="Unassembled WGS sequence"/>
</dbReference>
<keyword evidence="6" id="KW-1185">Reference proteome</keyword>
<dbReference type="PANTHER" id="PTHR43619">
    <property type="entry name" value="S-ADENOSYL-L-METHIONINE-DEPENDENT METHYLTRANSFERASE YKTD-RELATED"/>
    <property type="match status" value="1"/>
</dbReference>
<dbReference type="InterPro" id="IPR011610">
    <property type="entry name" value="SAM_mthyl_Trfase_ML2640-like"/>
</dbReference>
<comment type="similarity">
    <text evidence="1 4">Belongs to the UPF0677 family.</text>
</comment>